<dbReference type="Gene3D" id="3.80.30.30">
    <property type="match status" value="1"/>
</dbReference>
<dbReference type="RefSeq" id="WP_045170460.1">
    <property type="nucleotide sequence ID" value="NZ_CP113865.1"/>
</dbReference>
<keyword evidence="1" id="KW-0479">Metal-binding</keyword>
<dbReference type="InterPro" id="IPR040086">
    <property type="entry name" value="MJ0683-like"/>
</dbReference>
<evidence type="ECO:0000256" key="2">
    <source>
        <dbReference type="ARBA" id="ARBA00023004"/>
    </source>
</evidence>
<accession>A0ABY7BQ89</accession>
<evidence type="ECO:0000256" key="3">
    <source>
        <dbReference type="ARBA" id="ARBA00023014"/>
    </source>
</evidence>
<evidence type="ECO:0000259" key="4">
    <source>
        <dbReference type="Pfam" id="PF04055"/>
    </source>
</evidence>
<sequence>MQAIRCKTILTKSKLPSVDYCYNVYIGCTHACQYCYAEFMKKFTGHINDEWGQFVDYKENALEILEKEIKKVKKNEKVLLGSVTDSYQPIEKKLLLTRKSLEIFLKNKTHISILTKSALVLRDIDILSCYDKCEVGISCGFLDKNVYQILEPRASNPYERIMVLRELKRAGIRTYLFISPIIPFISDIESIFSLAGDSIDFAMAEVLNTKCNNINKLRSILEKLVGYEKSLKILKLCKDKEYLSTIQDKFEALCRTYKVENKGFFAHKN</sequence>
<dbReference type="InterPro" id="IPR007197">
    <property type="entry name" value="rSAM"/>
</dbReference>
<organism evidence="5 6">
    <name type="scientific">Caldicellulosiruptor morganii</name>
    <dbReference type="NCBI Taxonomy" id="1387555"/>
    <lineage>
        <taxon>Bacteria</taxon>
        <taxon>Bacillati</taxon>
        <taxon>Bacillota</taxon>
        <taxon>Bacillota incertae sedis</taxon>
        <taxon>Caldicellulosiruptorales</taxon>
        <taxon>Caldicellulosiruptoraceae</taxon>
        <taxon>Caldicellulosiruptor</taxon>
    </lineage>
</organism>
<dbReference type="Pfam" id="PF04055">
    <property type="entry name" value="Radical_SAM"/>
    <property type="match status" value="1"/>
</dbReference>
<keyword evidence="2" id="KW-0408">Iron</keyword>
<dbReference type="SFLD" id="SFLDS00029">
    <property type="entry name" value="Radical_SAM"/>
    <property type="match status" value="1"/>
</dbReference>
<dbReference type="EMBL" id="CP113865">
    <property type="protein sequence ID" value="WAM34211.1"/>
    <property type="molecule type" value="Genomic_DNA"/>
</dbReference>
<dbReference type="Proteomes" id="UP001164909">
    <property type="component" value="Chromosome"/>
</dbReference>
<keyword evidence="6" id="KW-1185">Reference proteome</keyword>
<name>A0ABY7BQ89_9FIRM</name>
<feature type="domain" description="Radical SAM core" evidence="4">
    <location>
        <begin position="22"/>
        <end position="185"/>
    </location>
</feature>
<evidence type="ECO:0000256" key="1">
    <source>
        <dbReference type="ARBA" id="ARBA00022723"/>
    </source>
</evidence>
<gene>
    <name evidence="5" type="ORF">OTK00_000390</name>
</gene>
<protein>
    <submittedName>
        <fullName evidence="5">Radical SAM protein</fullName>
    </submittedName>
</protein>
<dbReference type="PANTHER" id="PTHR43432:SF6">
    <property type="entry name" value="RADICAL SAM CORE DOMAIN-CONTAINING PROTEIN"/>
    <property type="match status" value="1"/>
</dbReference>
<evidence type="ECO:0000313" key="6">
    <source>
        <dbReference type="Proteomes" id="UP001164909"/>
    </source>
</evidence>
<dbReference type="PANTHER" id="PTHR43432">
    <property type="entry name" value="SLR0285 PROTEIN"/>
    <property type="match status" value="1"/>
</dbReference>
<keyword evidence="3" id="KW-0411">Iron-sulfur</keyword>
<proteinExistence type="predicted"/>
<dbReference type="SFLD" id="SFLDG01084">
    <property type="entry name" value="Uncharacterised_Radical_SAM_Su"/>
    <property type="match status" value="1"/>
</dbReference>
<reference evidence="5" key="1">
    <citation type="submission" date="2022-12" db="EMBL/GenBank/DDBJ databases">
        <authorList>
            <person name="Bing R.G."/>
            <person name="Willard D.J."/>
            <person name="Manesh M.J.H."/>
            <person name="Laemthong T."/>
            <person name="Crosby J.R."/>
            <person name="Kelly R.M."/>
        </authorList>
    </citation>
    <scope>NUCLEOTIDE SEQUENCE</scope>
    <source>
        <strain evidence="5">DSM 8990</strain>
    </source>
</reference>
<evidence type="ECO:0000313" key="5">
    <source>
        <dbReference type="EMBL" id="WAM34211.1"/>
    </source>
</evidence>